<accession>A0A2M8RCL5</accession>
<proteinExistence type="predicted"/>
<reference evidence="1 2" key="1">
    <citation type="submission" date="2017-11" db="EMBL/GenBank/DDBJ databases">
        <title>Bradyrhizobium forestalis sp. nov., an efficient nitrogen-fixing bacterium isolated from nodules of forest legume species in the Amazon.</title>
        <authorList>
            <person name="Costa E.M."/>
            <person name="Guimaraes A."/>
            <person name="Carvalho T.S."/>
            <person name="Rodrigues T.L."/>
            <person name="Ribeiro P.R.A."/>
            <person name="Lebbe L."/>
            <person name="Willems A."/>
            <person name="Moreira F.M.S."/>
        </authorList>
    </citation>
    <scope>NUCLEOTIDE SEQUENCE [LARGE SCALE GENOMIC DNA]</scope>
    <source>
        <strain evidence="1 2">INPA54B</strain>
    </source>
</reference>
<keyword evidence="2" id="KW-1185">Reference proteome</keyword>
<dbReference type="AlphaFoldDB" id="A0A2M8RCL5"/>
<sequence>MHELAIPLSATGGFFYLPECPDKAGPTGDLDLKRFMRSLEGAINEMLRRRGLRWRRLEELA</sequence>
<comment type="caution">
    <text evidence="1">The sequence shown here is derived from an EMBL/GenBank/DDBJ whole genome shotgun (WGS) entry which is preliminary data.</text>
</comment>
<name>A0A2M8RCL5_9BRAD</name>
<protein>
    <submittedName>
        <fullName evidence="1">Uncharacterized protein</fullName>
    </submittedName>
</protein>
<dbReference type="Proteomes" id="UP000231194">
    <property type="component" value="Unassembled WGS sequence"/>
</dbReference>
<evidence type="ECO:0000313" key="1">
    <source>
        <dbReference type="EMBL" id="PJG55564.1"/>
    </source>
</evidence>
<gene>
    <name evidence="1" type="ORF">CVM73_08330</name>
</gene>
<organism evidence="1 2">
    <name type="scientific">Bradyrhizobium forestalis</name>
    <dbReference type="NCBI Taxonomy" id="1419263"/>
    <lineage>
        <taxon>Bacteria</taxon>
        <taxon>Pseudomonadati</taxon>
        <taxon>Pseudomonadota</taxon>
        <taxon>Alphaproteobacteria</taxon>
        <taxon>Hyphomicrobiales</taxon>
        <taxon>Nitrobacteraceae</taxon>
        <taxon>Bradyrhizobium</taxon>
    </lineage>
</organism>
<dbReference type="EMBL" id="PGVG01000005">
    <property type="protein sequence ID" value="PJG55564.1"/>
    <property type="molecule type" value="Genomic_DNA"/>
</dbReference>
<evidence type="ECO:0000313" key="2">
    <source>
        <dbReference type="Proteomes" id="UP000231194"/>
    </source>
</evidence>